<feature type="transmembrane region" description="Helical" evidence="1">
    <location>
        <begin position="141"/>
        <end position="158"/>
    </location>
</feature>
<name>A0A3Q9JL38_9GAMM</name>
<feature type="transmembrane region" description="Helical" evidence="1">
    <location>
        <begin position="7"/>
        <end position="25"/>
    </location>
</feature>
<keyword evidence="1" id="KW-1133">Transmembrane helix</keyword>
<reference evidence="5" key="1">
    <citation type="submission" date="2018-06" db="EMBL/GenBank/DDBJ databases">
        <title>Complete genome of Pseudomonas insecticola strain QZS01.</title>
        <authorList>
            <person name="Wang J."/>
            <person name="Su Q."/>
        </authorList>
    </citation>
    <scope>NUCLEOTIDE SEQUENCE [LARGE SCALE GENOMIC DNA]</scope>
    <source>
        <strain evidence="5">QZS01</strain>
    </source>
</reference>
<proteinExistence type="predicted"/>
<feature type="transmembrane region" description="Helical" evidence="1">
    <location>
        <begin position="306"/>
        <end position="324"/>
    </location>
</feature>
<dbReference type="PANTHER" id="PTHR23028:SF53">
    <property type="entry name" value="ACYL_TRANSF_3 DOMAIN-CONTAINING PROTEIN"/>
    <property type="match status" value="1"/>
</dbReference>
<accession>A0A3Q9JL38</accession>
<dbReference type="InterPro" id="IPR002656">
    <property type="entry name" value="Acyl_transf_3_dom"/>
</dbReference>
<feature type="transmembrane region" description="Helical" evidence="1">
    <location>
        <begin position="336"/>
        <end position="359"/>
    </location>
</feature>
<dbReference type="Pfam" id="PF01757">
    <property type="entry name" value="Acyl_transf_3"/>
    <property type="match status" value="1"/>
</dbReference>
<dbReference type="InterPro" id="IPR050879">
    <property type="entry name" value="Acyltransferase_3"/>
</dbReference>
<evidence type="ECO:0000256" key="1">
    <source>
        <dbReference type="SAM" id="Phobius"/>
    </source>
</evidence>
<organism evidence="4 5">
    <name type="scientific">Entomomonas moraniae</name>
    <dbReference type="NCBI Taxonomy" id="2213226"/>
    <lineage>
        <taxon>Bacteria</taxon>
        <taxon>Pseudomonadati</taxon>
        <taxon>Pseudomonadota</taxon>
        <taxon>Gammaproteobacteria</taxon>
        <taxon>Pseudomonadales</taxon>
        <taxon>Pseudomonadaceae</taxon>
        <taxon>Entomomonas</taxon>
    </lineage>
</organism>
<dbReference type="InterPro" id="IPR043968">
    <property type="entry name" value="SGNH"/>
</dbReference>
<evidence type="ECO:0000259" key="2">
    <source>
        <dbReference type="Pfam" id="PF01757"/>
    </source>
</evidence>
<feature type="transmembrane region" description="Helical" evidence="1">
    <location>
        <begin position="31"/>
        <end position="51"/>
    </location>
</feature>
<dbReference type="EMBL" id="CP029822">
    <property type="protein sequence ID" value="AZS52077.1"/>
    <property type="molecule type" value="Genomic_DNA"/>
</dbReference>
<dbReference type="RefSeq" id="WP_127164727.1">
    <property type="nucleotide sequence ID" value="NZ_CP029822.1"/>
</dbReference>
<dbReference type="GO" id="GO:0016747">
    <property type="term" value="F:acyltransferase activity, transferring groups other than amino-acyl groups"/>
    <property type="evidence" value="ECO:0007669"/>
    <property type="project" value="InterPro"/>
</dbReference>
<keyword evidence="5" id="KW-1185">Reference proteome</keyword>
<feature type="domain" description="Acyltransferase 3" evidence="2">
    <location>
        <begin position="5"/>
        <end position="321"/>
    </location>
</feature>
<gene>
    <name evidence="4" type="ORF">DM558_15425</name>
</gene>
<feature type="domain" description="SGNH" evidence="3">
    <location>
        <begin position="392"/>
        <end position="634"/>
    </location>
</feature>
<evidence type="ECO:0000259" key="3">
    <source>
        <dbReference type="Pfam" id="PF19040"/>
    </source>
</evidence>
<dbReference type="GO" id="GO:0009103">
    <property type="term" value="P:lipopolysaccharide biosynthetic process"/>
    <property type="evidence" value="ECO:0007669"/>
    <property type="project" value="TreeGrafter"/>
</dbReference>
<dbReference type="PANTHER" id="PTHR23028">
    <property type="entry name" value="ACETYLTRANSFERASE"/>
    <property type="match status" value="1"/>
</dbReference>
<dbReference type="Proteomes" id="UP000273143">
    <property type="component" value="Chromosome"/>
</dbReference>
<feature type="transmembrane region" description="Helical" evidence="1">
    <location>
        <begin position="72"/>
        <end position="91"/>
    </location>
</feature>
<dbReference type="KEGG" id="emo:DM558_15425"/>
<keyword evidence="4" id="KW-0012">Acyltransferase</keyword>
<feature type="transmembrane region" description="Helical" evidence="1">
    <location>
        <begin position="221"/>
        <end position="237"/>
    </location>
</feature>
<keyword evidence="1" id="KW-0472">Membrane</keyword>
<feature type="transmembrane region" description="Helical" evidence="1">
    <location>
        <begin position="243"/>
        <end position="261"/>
    </location>
</feature>
<sequence length="640" mass="73137">MTFRKDINGLRAIAVLAVLLYHFKISGFGGAFIGVDIFFVISGYLMTSIIFSKLATDKLSLLDFYIHRARRIIPALAVLCVAVWLFGLLYLPTIDYRELLYTIQNAILFVSNIGFANQVSYFDTPSQENWLLHTWSLSVEWQFYLIYPIVIILLRKFLSLRSIKYIILSLAIVSLILCIVQTWIFPVKAFFLLPFRSWEMLAGGIAFLFPLKLNNNTYAKLIQYLGFVAIALSIVFISTSMHWPGYLAIVPVVGTMLIIWVNQHSFILNNMVSQWLGKISYSIYLWHWPFAVALTINGSINEWQYVVYSLLITLLLAFLSYFFIEIRVKINKTKVIQIICYLLIIIFVVALSSTTRHLLRAYPKLRASIMSKDFYKIDSISAEKYLSIARYCLVSHDMKQFPECKAGEGEPSLIIMGDSHAAAIYPAIKKVNPKATLLWTHSACLMVEGVHYANNMQPGCINLFKQKKALLETQYSNVPVLFVNFLTSYISEKNVGNIYFTKPTISLNDLQQQFRKAYIHSVCEIAKHRPVYVLKPIPVAGTNIPKHMALSLVLHGSTVEVTNPISDYYKNNDFILGTIELAKKQCNIQTLDTLPYFCADNKTCITTENGYPLYFDNNHISQYASERLAPIFEPIFEHKP</sequence>
<feature type="transmembrane region" description="Helical" evidence="1">
    <location>
        <begin position="281"/>
        <end position="300"/>
    </location>
</feature>
<keyword evidence="4" id="KW-0808">Transferase</keyword>
<evidence type="ECO:0000313" key="4">
    <source>
        <dbReference type="EMBL" id="AZS52077.1"/>
    </source>
</evidence>
<evidence type="ECO:0000313" key="5">
    <source>
        <dbReference type="Proteomes" id="UP000273143"/>
    </source>
</evidence>
<feature type="transmembrane region" description="Helical" evidence="1">
    <location>
        <begin position="165"/>
        <end position="184"/>
    </location>
</feature>
<dbReference type="AlphaFoldDB" id="A0A3Q9JL38"/>
<feature type="transmembrane region" description="Helical" evidence="1">
    <location>
        <begin position="190"/>
        <end position="209"/>
    </location>
</feature>
<protein>
    <submittedName>
        <fullName evidence="4">Acyltransferase</fullName>
    </submittedName>
</protein>
<keyword evidence="1" id="KW-0812">Transmembrane</keyword>
<dbReference type="GO" id="GO:0016020">
    <property type="term" value="C:membrane"/>
    <property type="evidence" value="ECO:0007669"/>
    <property type="project" value="TreeGrafter"/>
</dbReference>
<dbReference type="Pfam" id="PF19040">
    <property type="entry name" value="SGNH"/>
    <property type="match status" value="1"/>
</dbReference>